<organism evidence="1 2">
    <name type="scientific">Coccidioides immitis RMSCC 2394</name>
    <dbReference type="NCBI Taxonomy" id="404692"/>
    <lineage>
        <taxon>Eukaryota</taxon>
        <taxon>Fungi</taxon>
        <taxon>Dikarya</taxon>
        <taxon>Ascomycota</taxon>
        <taxon>Pezizomycotina</taxon>
        <taxon>Eurotiomycetes</taxon>
        <taxon>Eurotiomycetidae</taxon>
        <taxon>Onygenales</taxon>
        <taxon>Onygenaceae</taxon>
        <taxon>Coccidioides</taxon>
    </lineage>
</organism>
<evidence type="ECO:0000313" key="1">
    <source>
        <dbReference type="EMBL" id="KMP07551.1"/>
    </source>
</evidence>
<name>A0A0J6YFZ2_COCIT</name>
<accession>A0A0J6YFZ2</accession>
<protein>
    <submittedName>
        <fullName evidence="1">Uncharacterized protein</fullName>
    </submittedName>
</protein>
<dbReference type="AlphaFoldDB" id="A0A0J6YFZ2"/>
<gene>
    <name evidence="1" type="ORF">CIRG_07232</name>
</gene>
<dbReference type="EMBL" id="DS028097">
    <property type="protein sequence ID" value="KMP07551.1"/>
    <property type="molecule type" value="Genomic_DNA"/>
</dbReference>
<sequence>MRNHAVEENSQNRSQGIVYIECSQEHSWPRKKKLPKPKLHITHDALAARPNCSACGVEALGRDKRRALLEAGYTREMDIMGLLASNAEASVKRAVFPSSIMSDLGLSSLSRTAGKR</sequence>
<dbReference type="Proteomes" id="UP000054565">
    <property type="component" value="Unassembled WGS sequence"/>
</dbReference>
<evidence type="ECO:0000313" key="2">
    <source>
        <dbReference type="Proteomes" id="UP000054565"/>
    </source>
</evidence>
<proteinExistence type="predicted"/>
<reference evidence="2" key="1">
    <citation type="journal article" date="2010" name="Genome Res.">
        <title>Population genomic sequencing of Coccidioides fungi reveals recent hybridization and transposon control.</title>
        <authorList>
            <person name="Neafsey D.E."/>
            <person name="Barker B.M."/>
            <person name="Sharpton T.J."/>
            <person name="Stajich J.E."/>
            <person name="Park D.J."/>
            <person name="Whiston E."/>
            <person name="Hung C.-Y."/>
            <person name="McMahan C."/>
            <person name="White J."/>
            <person name="Sykes S."/>
            <person name="Heiman D."/>
            <person name="Young S."/>
            <person name="Zeng Q."/>
            <person name="Abouelleil A."/>
            <person name="Aftuck L."/>
            <person name="Bessette D."/>
            <person name="Brown A."/>
            <person name="FitzGerald M."/>
            <person name="Lui A."/>
            <person name="Macdonald J.P."/>
            <person name="Priest M."/>
            <person name="Orbach M.J."/>
            <person name="Galgiani J.N."/>
            <person name="Kirkland T.N."/>
            <person name="Cole G.T."/>
            <person name="Birren B.W."/>
            <person name="Henn M.R."/>
            <person name="Taylor J.W."/>
            <person name="Rounsley S.D."/>
        </authorList>
    </citation>
    <scope>NUCLEOTIDE SEQUENCE [LARGE SCALE GENOMIC DNA]</scope>
    <source>
        <strain evidence="2">RMSCC 2394</strain>
    </source>
</reference>